<proteinExistence type="predicted"/>
<organism evidence="3 4">
    <name type="scientific">Porites evermanni</name>
    <dbReference type="NCBI Taxonomy" id="104178"/>
    <lineage>
        <taxon>Eukaryota</taxon>
        <taxon>Metazoa</taxon>
        <taxon>Cnidaria</taxon>
        <taxon>Anthozoa</taxon>
        <taxon>Hexacorallia</taxon>
        <taxon>Scleractinia</taxon>
        <taxon>Fungiina</taxon>
        <taxon>Poritidae</taxon>
        <taxon>Porites</taxon>
    </lineage>
</organism>
<dbReference type="PANTHER" id="PTHR24543">
    <property type="entry name" value="MULTICOPPER OXIDASE-RELATED"/>
    <property type="match status" value="1"/>
</dbReference>
<dbReference type="Pfam" id="PF00754">
    <property type="entry name" value="F5_F8_type_C"/>
    <property type="match status" value="1"/>
</dbReference>
<feature type="region of interest" description="Disordered" evidence="1">
    <location>
        <begin position="1"/>
        <end position="34"/>
    </location>
</feature>
<dbReference type="InterPro" id="IPR000421">
    <property type="entry name" value="FA58C"/>
</dbReference>
<feature type="compositionally biased region" description="Low complexity" evidence="1">
    <location>
        <begin position="1"/>
        <end position="18"/>
    </location>
</feature>
<evidence type="ECO:0000313" key="3">
    <source>
        <dbReference type="EMBL" id="CAH3196306.1"/>
    </source>
</evidence>
<keyword evidence="4" id="KW-1185">Reference proteome</keyword>
<dbReference type="CDD" id="cd00057">
    <property type="entry name" value="FA58C"/>
    <property type="match status" value="1"/>
</dbReference>
<dbReference type="PANTHER" id="PTHR24543:SF335">
    <property type="entry name" value="EGF-LIKE REPEAT AND DISCOIDIN I-LIKE DOMAIN-CONTAINING PROTEIN 3"/>
    <property type="match status" value="1"/>
</dbReference>
<dbReference type="SMART" id="SM00231">
    <property type="entry name" value="FA58C"/>
    <property type="match status" value="1"/>
</dbReference>
<feature type="domain" description="F5/8 type C" evidence="2">
    <location>
        <begin position="1"/>
        <end position="153"/>
    </location>
</feature>
<evidence type="ECO:0000259" key="2">
    <source>
        <dbReference type="PROSITE" id="PS50022"/>
    </source>
</evidence>
<reference evidence="3 4" key="1">
    <citation type="submission" date="2022-05" db="EMBL/GenBank/DDBJ databases">
        <authorList>
            <consortium name="Genoscope - CEA"/>
            <person name="William W."/>
        </authorList>
    </citation>
    <scope>NUCLEOTIDE SEQUENCE [LARGE SCALE GENOMIC DNA]</scope>
</reference>
<evidence type="ECO:0000256" key="1">
    <source>
        <dbReference type="SAM" id="MobiDB-lite"/>
    </source>
</evidence>
<gene>
    <name evidence="3" type="ORF">PEVE_00032285</name>
</gene>
<comment type="caution">
    <text evidence="3">The sequence shown here is derived from an EMBL/GenBank/DDBJ whole genome shotgun (WGS) entry which is preliminary data.</text>
</comment>
<feature type="non-terminal residue" evidence="3">
    <location>
        <position position="1"/>
    </location>
</feature>
<dbReference type="InterPro" id="IPR008979">
    <property type="entry name" value="Galactose-bd-like_sf"/>
</dbReference>
<dbReference type="SUPFAM" id="SSF49785">
    <property type="entry name" value="Galactose-binding domain-like"/>
    <property type="match status" value="1"/>
</dbReference>
<sequence>CDSNAPIGISDPSIISDGQMNASSQHDSPRYKPYYGRLHDKRGDGWCPSPTAKGNDSLQIDLRDTFVVCAVATQGNRDGKTLTTAFKLSYSSDGKNWTFYKYGDCSEKEFQRKGSSDDVDKYILPVQIRVRFIRFHPTNRHNRSCLRVEVFGTRGML</sequence>
<dbReference type="Gene3D" id="2.60.120.260">
    <property type="entry name" value="Galactose-binding domain-like"/>
    <property type="match status" value="1"/>
</dbReference>
<accession>A0ABN8SXT3</accession>
<evidence type="ECO:0000313" key="4">
    <source>
        <dbReference type="Proteomes" id="UP001159427"/>
    </source>
</evidence>
<dbReference type="EMBL" id="CALNXI010004698">
    <property type="protein sequence ID" value="CAH3196306.1"/>
    <property type="molecule type" value="Genomic_DNA"/>
</dbReference>
<dbReference type="Proteomes" id="UP001159427">
    <property type="component" value="Unassembled WGS sequence"/>
</dbReference>
<protein>
    <recommendedName>
        <fullName evidence="2">F5/8 type C domain-containing protein</fullName>
    </recommendedName>
</protein>
<dbReference type="PROSITE" id="PS50022">
    <property type="entry name" value="FA58C_3"/>
    <property type="match status" value="1"/>
</dbReference>
<name>A0ABN8SXT3_9CNID</name>